<dbReference type="PANTHER" id="PTHR44329">
    <property type="entry name" value="SERINE/THREONINE-PROTEIN KINASE TNNI3K-RELATED"/>
    <property type="match status" value="1"/>
</dbReference>
<dbReference type="EnsemblMetazoa" id="CapteT224325">
    <property type="protein sequence ID" value="CapteP224325"/>
    <property type="gene ID" value="CapteG224325"/>
</dbReference>
<keyword evidence="4" id="KW-0732">Signal</keyword>
<dbReference type="InterPro" id="IPR051681">
    <property type="entry name" value="Ser/Thr_Kinases-Pseudokinases"/>
</dbReference>
<evidence type="ECO:0000256" key="4">
    <source>
        <dbReference type="SAM" id="SignalP"/>
    </source>
</evidence>
<dbReference type="STRING" id="283909.R7V4X6"/>
<dbReference type="InterPro" id="IPR017441">
    <property type="entry name" value="Protein_kinase_ATP_BS"/>
</dbReference>
<evidence type="ECO:0000313" key="8">
    <source>
        <dbReference type="Proteomes" id="UP000014760"/>
    </source>
</evidence>
<evidence type="ECO:0000256" key="1">
    <source>
        <dbReference type="PROSITE-ProRule" id="PRU10141"/>
    </source>
</evidence>
<evidence type="ECO:0000259" key="5">
    <source>
        <dbReference type="PROSITE" id="PS50011"/>
    </source>
</evidence>
<protein>
    <recommendedName>
        <fullName evidence="5">Protein kinase domain-containing protein</fullName>
    </recommendedName>
</protein>
<dbReference type="PROSITE" id="PS50011">
    <property type="entry name" value="PROTEIN_KINASE_DOM"/>
    <property type="match status" value="1"/>
</dbReference>
<feature type="compositionally biased region" description="Acidic residues" evidence="2">
    <location>
        <begin position="199"/>
        <end position="223"/>
    </location>
</feature>
<accession>R7V4X6</accession>
<dbReference type="InterPro" id="IPR011009">
    <property type="entry name" value="Kinase-like_dom_sf"/>
</dbReference>
<dbReference type="HOGENOM" id="CLU_413507_0_0_1"/>
<feature type="binding site" evidence="1">
    <location>
        <position position="496"/>
    </location>
    <ligand>
        <name>ATP</name>
        <dbReference type="ChEBI" id="CHEBI:30616"/>
    </ligand>
</feature>
<evidence type="ECO:0000313" key="6">
    <source>
        <dbReference type="EMBL" id="ELU13908.1"/>
    </source>
</evidence>
<reference evidence="6 8" key="2">
    <citation type="journal article" date="2013" name="Nature">
        <title>Insights into bilaterian evolution from three spiralian genomes.</title>
        <authorList>
            <person name="Simakov O."/>
            <person name="Marletaz F."/>
            <person name="Cho S.J."/>
            <person name="Edsinger-Gonzales E."/>
            <person name="Havlak P."/>
            <person name="Hellsten U."/>
            <person name="Kuo D.H."/>
            <person name="Larsson T."/>
            <person name="Lv J."/>
            <person name="Arendt D."/>
            <person name="Savage R."/>
            <person name="Osoegawa K."/>
            <person name="de Jong P."/>
            <person name="Grimwood J."/>
            <person name="Chapman J.A."/>
            <person name="Shapiro H."/>
            <person name="Aerts A."/>
            <person name="Otillar R.P."/>
            <person name="Terry A.Y."/>
            <person name="Boore J.L."/>
            <person name="Grigoriev I.V."/>
            <person name="Lindberg D.R."/>
            <person name="Seaver E.C."/>
            <person name="Weisblat D.A."/>
            <person name="Putnam N.H."/>
            <person name="Rokhsar D.S."/>
        </authorList>
    </citation>
    <scope>NUCLEOTIDE SEQUENCE</scope>
    <source>
        <strain evidence="6 8">I ESC-2004</strain>
    </source>
</reference>
<keyword evidence="8" id="KW-1185">Reference proteome</keyword>
<dbReference type="Gene3D" id="1.10.510.10">
    <property type="entry name" value="Transferase(Phosphotransferase) domain 1"/>
    <property type="match status" value="1"/>
</dbReference>
<reference evidence="7" key="3">
    <citation type="submission" date="2015-06" db="UniProtKB">
        <authorList>
            <consortium name="EnsemblMetazoa"/>
        </authorList>
    </citation>
    <scope>IDENTIFICATION</scope>
</reference>
<dbReference type="SMART" id="SM00219">
    <property type="entry name" value="TyrKc"/>
    <property type="match status" value="1"/>
</dbReference>
<feature type="chain" id="PRO_5008788713" description="Protein kinase domain-containing protein" evidence="4">
    <location>
        <begin position="36"/>
        <end position="800"/>
    </location>
</feature>
<dbReference type="InterPro" id="IPR001245">
    <property type="entry name" value="Ser-Thr/Tyr_kinase_cat_dom"/>
</dbReference>
<keyword evidence="1" id="KW-0067">ATP-binding</keyword>
<feature type="compositionally biased region" description="Acidic residues" evidence="2">
    <location>
        <begin position="138"/>
        <end position="192"/>
    </location>
</feature>
<proteinExistence type="predicted"/>
<gene>
    <name evidence="6" type="ORF">CAPTEDRAFT_224325</name>
</gene>
<feature type="signal peptide" evidence="4">
    <location>
        <begin position="1"/>
        <end position="35"/>
    </location>
</feature>
<evidence type="ECO:0000256" key="3">
    <source>
        <dbReference type="SAM" id="Phobius"/>
    </source>
</evidence>
<dbReference type="Proteomes" id="UP000014760">
    <property type="component" value="Unassembled WGS sequence"/>
</dbReference>
<dbReference type="Pfam" id="PF07714">
    <property type="entry name" value="PK_Tyr_Ser-Thr"/>
    <property type="match status" value="1"/>
</dbReference>
<dbReference type="PROSITE" id="PS00107">
    <property type="entry name" value="PROTEIN_KINASE_ATP"/>
    <property type="match status" value="1"/>
</dbReference>
<keyword evidence="3" id="KW-1133">Transmembrane helix</keyword>
<dbReference type="PROSITE" id="PS00109">
    <property type="entry name" value="PROTEIN_KINASE_TYR"/>
    <property type="match status" value="1"/>
</dbReference>
<dbReference type="OMA" id="RTHLQIY"/>
<keyword evidence="3" id="KW-0472">Membrane</keyword>
<feature type="domain" description="Protein kinase" evidence="5">
    <location>
        <begin position="469"/>
        <end position="760"/>
    </location>
</feature>
<dbReference type="InterPro" id="IPR008266">
    <property type="entry name" value="Tyr_kinase_AS"/>
</dbReference>
<reference evidence="8" key="1">
    <citation type="submission" date="2012-12" db="EMBL/GenBank/DDBJ databases">
        <authorList>
            <person name="Hellsten U."/>
            <person name="Grimwood J."/>
            <person name="Chapman J.A."/>
            <person name="Shapiro H."/>
            <person name="Aerts A."/>
            <person name="Otillar R.P."/>
            <person name="Terry A.Y."/>
            <person name="Boore J.L."/>
            <person name="Simakov O."/>
            <person name="Marletaz F."/>
            <person name="Cho S.-J."/>
            <person name="Edsinger-Gonzales E."/>
            <person name="Havlak P."/>
            <person name="Kuo D.-H."/>
            <person name="Larsson T."/>
            <person name="Lv J."/>
            <person name="Arendt D."/>
            <person name="Savage R."/>
            <person name="Osoegawa K."/>
            <person name="de Jong P."/>
            <person name="Lindberg D.R."/>
            <person name="Seaver E.C."/>
            <person name="Weisblat D.A."/>
            <person name="Putnam N.H."/>
            <person name="Grigoriev I.V."/>
            <person name="Rokhsar D.S."/>
        </authorList>
    </citation>
    <scope>NUCLEOTIDE SEQUENCE</scope>
    <source>
        <strain evidence="8">I ESC-2004</strain>
    </source>
</reference>
<dbReference type="GO" id="GO:0004713">
    <property type="term" value="F:protein tyrosine kinase activity"/>
    <property type="evidence" value="ECO:0007669"/>
    <property type="project" value="InterPro"/>
</dbReference>
<dbReference type="InterPro" id="IPR020635">
    <property type="entry name" value="Tyr_kinase_cat_dom"/>
</dbReference>
<dbReference type="SUPFAM" id="SSF56112">
    <property type="entry name" value="Protein kinase-like (PK-like)"/>
    <property type="match status" value="1"/>
</dbReference>
<keyword evidence="3" id="KW-0812">Transmembrane</keyword>
<organism evidence="6">
    <name type="scientific">Capitella teleta</name>
    <name type="common">Polychaete worm</name>
    <dbReference type="NCBI Taxonomy" id="283909"/>
    <lineage>
        <taxon>Eukaryota</taxon>
        <taxon>Metazoa</taxon>
        <taxon>Spiralia</taxon>
        <taxon>Lophotrochozoa</taxon>
        <taxon>Annelida</taxon>
        <taxon>Polychaeta</taxon>
        <taxon>Sedentaria</taxon>
        <taxon>Scolecida</taxon>
        <taxon>Capitellidae</taxon>
        <taxon>Capitella</taxon>
    </lineage>
</organism>
<feature type="region of interest" description="Disordered" evidence="2">
    <location>
        <begin position="128"/>
        <end position="229"/>
    </location>
</feature>
<dbReference type="GO" id="GO:0005524">
    <property type="term" value="F:ATP binding"/>
    <property type="evidence" value="ECO:0007669"/>
    <property type="project" value="UniProtKB-UniRule"/>
</dbReference>
<keyword evidence="1" id="KW-0547">Nucleotide-binding</keyword>
<dbReference type="GO" id="GO:0004674">
    <property type="term" value="F:protein serine/threonine kinase activity"/>
    <property type="evidence" value="ECO:0007669"/>
    <property type="project" value="TreeGrafter"/>
</dbReference>
<dbReference type="AlphaFoldDB" id="R7V4X6"/>
<evidence type="ECO:0000313" key="7">
    <source>
        <dbReference type="EnsemblMetazoa" id="CapteP224325"/>
    </source>
</evidence>
<name>R7V4X6_CAPTE</name>
<dbReference type="InterPro" id="IPR000719">
    <property type="entry name" value="Prot_kinase_dom"/>
</dbReference>
<feature type="transmembrane region" description="Helical" evidence="3">
    <location>
        <begin position="380"/>
        <end position="403"/>
    </location>
</feature>
<dbReference type="EMBL" id="KB294939">
    <property type="protein sequence ID" value="ELU13908.1"/>
    <property type="molecule type" value="Genomic_DNA"/>
</dbReference>
<sequence>MALASTLAGKASPHASGLVLTVLFITLTTWTSCAGSPVVRHSACQAVVNRRIINLQPLQRTDGFPRFKVEYNGWNFTFNPCVAFNYPQNPAEAEGDQCHYVAMCKSRYAPSGEEECFAVGLQRTARFKTPALSQGSEESSEEDDDDESESSEELDDDDDEVESSEEEDGEDSSSEEDEEEEEEEEEGEEEEVGVTVSYSEEDIEEEEEEGEEDGDDGGEEFNEDAERVRREVSIVTNTTSLSNKTESIIIAQSTVPITTPTPSIIHEPLHRTELPRRAKRPRLDKIMNTTFLIFKGERSMRHQRVYVALHCDHNRVRPEDALFRPFPLLYFPDLVFELHHQCCCPDACVFSDHWPRDWLSHNSSISEQAEVTEVADERRFLWLIVVINLGVLIMAICIGAICCRKGGASSSSYSPYSYLPALHSSHLTLNSIETTHGNKAAEQLDYSSNIIKSQNLPKLNNCIIPSHSLEIGQRLGGGVFGDTYLGDWMERAVAAKRITAGIHSGSTNADMENYIVAHTILLSKQRHKHLVSVLGVCTDLRQVYMITEFVEGDTFKEILFRHGDAAMRMSKRIKVCIQAADGMAFLHSAKPPILHRDLRAANILIDRHERAKVVDYGMTKITQRLRNECALKKCFCNKETSALPAFIRWTAPEILSHPRATEANFDVFSPSCDIYSFGMILWEVVSITDPFEEIADDSEVKDLVCRGGRPRVDLLHNLFSPYLDLMCGCWDHNPDMRPTFKKCAVQLKTILHLCNKQPHLVADNYSLRGSLPNLSVGSEKMRGKVLEPSSKRSSAAYDTN</sequence>
<dbReference type="OrthoDB" id="4062651at2759"/>
<dbReference type="EMBL" id="AMQN01005025">
    <property type="status" value="NOT_ANNOTATED_CDS"/>
    <property type="molecule type" value="Genomic_DNA"/>
</dbReference>
<evidence type="ECO:0000256" key="2">
    <source>
        <dbReference type="SAM" id="MobiDB-lite"/>
    </source>
</evidence>